<dbReference type="PRINTS" id="PR00598">
    <property type="entry name" value="HTHMARR"/>
</dbReference>
<keyword evidence="3" id="KW-0804">Transcription</keyword>
<feature type="domain" description="HTH marR-type" evidence="5">
    <location>
        <begin position="33"/>
        <end position="165"/>
    </location>
</feature>
<evidence type="ECO:0000256" key="4">
    <source>
        <dbReference type="SAM" id="MobiDB-lite"/>
    </source>
</evidence>
<gene>
    <name evidence="6" type="ORF">FAA97_16365</name>
</gene>
<evidence type="ECO:0000313" key="6">
    <source>
        <dbReference type="EMBL" id="THV21584.1"/>
    </source>
</evidence>
<evidence type="ECO:0000256" key="2">
    <source>
        <dbReference type="ARBA" id="ARBA00023125"/>
    </source>
</evidence>
<dbReference type="AlphaFoldDB" id="A0A4S8P1T6"/>
<dbReference type="SUPFAM" id="SSF46785">
    <property type="entry name" value="Winged helix' DNA-binding domain"/>
    <property type="match status" value="1"/>
</dbReference>
<keyword evidence="7" id="KW-1185">Reference proteome</keyword>
<dbReference type="InterPro" id="IPR036388">
    <property type="entry name" value="WH-like_DNA-bd_sf"/>
</dbReference>
<name>A0A4S8P1T6_9HYPH</name>
<feature type="region of interest" description="Disordered" evidence="4">
    <location>
        <begin position="1"/>
        <end position="32"/>
    </location>
</feature>
<dbReference type="PROSITE" id="PS01117">
    <property type="entry name" value="HTH_MARR_1"/>
    <property type="match status" value="1"/>
</dbReference>
<evidence type="ECO:0000313" key="7">
    <source>
        <dbReference type="Proteomes" id="UP000308828"/>
    </source>
</evidence>
<sequence length="184" mass="19933">MAKKDKADKAPKGDKAEKADKPDKLKRKDLAGSGMVSSALTQVARALRTRLSHGLATSGLYPGQDGVVQLLATEDGMTPGALAQRLGVKAPTMTRTIGRMEVQGFVTRHTDDRDQRLTKVYLTDEGRRSLAQINAAMAACEMQAIRGLSGKEARQLIKLLSIIDENLSDRPSSVRDVIDSDEDD</sequence>
<dbReference type="Proteomes" id="UP000308828">
    <property type="component" value="Unassembled WGS sequence"/>
</dbReference>
<evidence type="ECO:0000256" key="1">
    <source>
        <dbReference type="ARBA" id="ARBA00023015"/>
    </source>
</evidence>
<dbReference type="InterPro" id="IPR000835">
    <property type="entry name" value="HTH_MarR-typ"/>
</dbReference>
<comment type="caution">
    <text evidence="6">The sequence shown here is derived from an EMBL/GenBank/DDBJ whole genome shotgun (WGS) entry which is preliminary data.</text>
</comment>
<dbReference type="GO" id="GO:0003700">
    <property type="term" value="F:DNA-binding transcription factor activity"/>
    <property type="evidence" value="ECO:0007669"/>
    <property type="project" value="InterPro"/>
</dbReference>
<evidence type="ECO:0000259" key="5">
    <source>
        <dbReference type="PROSITE" id="PS50995"/>
    </source>
</evidence>
<dbReference type="PROSITE" id="PS50995">
    <property type="entry name" value="HTH_MARR_2"/>
    <property type="match status" value="1"/>
</dbReference>
<keyword evidence="2" id="KW-0238">DNA-binding</keyword>
<reference evidence="6 7" key="1">
    <citation type="submission" date="2019-04" db="EMBL/GenBank/DDBJ databases">
        <title>Genome sequence of strain shin9-1.</title>
        <authorList>
            <person name="Gao J."/>
            <person name="Sun J."/>
        </authorList>
    </citation>
    <scope>NUCLEOTIDE SEQUENCE [LARGE SCALE GENOMIC DNA]</scope>
    <source>
        <strain evidence="7">shin9-1</strain>
    </source>
</reference>
<dbReference type="RefSeq" id="WP_136599629.1">
    <property type="nucleotide sequence ID" value="NZ_STGV01000005.1"/>
</dbReference>
<keyword evidence="1" id="KW-0805">Transcription regulation</keyword>
<protein>
    <submittedName>
        <fullName evidence="6">MarR family transcriptional regulator</fullName>
    </submittedName>
</protein>
<dbReference type="InterPro" id="IPR023187">
    <property type="entry name" value="Tscrpt_reg_MarR-type_CS"/>
</dbReference>
<dbReference type="PANTHER" id="PTHR42756">
    <property type="entry name" value="TRANSCRIPTIONAL REGULATOR, MARR"/>
    <property type="match status" value="1"/>
</dbReference>
<dbReference type="GO" id="GO:0003677">
    <property type="term" value="F:DNA binding"/>
    <property type="evidence" value="ECO:0007669"/>
    <property type="project" value="UniProtKB-KW"/>
</dbReference>
<feature type="compositionally biased region" description="Basic and acidic residues" evidence="4">
    <location>
        <begin position="1"/>
        <end position="30"/>
    </location>
</feature>
<proteinExistence type="predicted"/>
<organism evidence="6 7">
    <name type="scientific">Peteryoungia ipomoeae</name>
    <dbReference type="NCBI Taxonomy" id="1210932"/>
    <lineage>
        <taxon>Bacteria</taxon>
        <taxon>Pseudomonadati</taxon>
        <taxon>Pseudomonadota</taxon>
        <taxon>Alphaproteobacteria</taxon>
        <taxon>Hyphomicrobiales</taxon>
        <taxon>Rhizobiaceae</taxon>
        <taxon>Peteryoungia</taxon>
    </lineage>
</organism>
<evidence type="ECO:0000256" key="3">
    <source>
        <dbReference type="ARBA" id="ARBA00023163"/>
    </source>
</evidence>
<accession>A0A4S8P1T6</accession>
<dbReference type="EMBL" id="STGV01000005">
    <property type="protein sequence ID" value="THV21584.1"/>
    <property type="molecule type" value="Genomic_DNA"/>
</dbReference>
<dbReference type="PANTHER" id="PTHR42756:SF1">
    <property type="entry name" value="TRANSCRIPTIONAL REPRESSOR OF EMRAB OPERON"/>
    <property type="match status" value="1"/>
</dbReference>
<dbReference type="Pfam" id="PF01047">
    <property type="entry name" value="MarR"/>
    <property type="match status" value="1"/>
</dbReference>
<dbReference type="Gene3D" id="1.10.10.10">
    <property type="entry name" value="Winged helix-like DNA-binding domain superfamily/Winged helix DNA-binding domain"/>
    <property type="match status" value="1"/>
</dbReference>
<dbReference type="InterPro" id="IPR036390">
    <property type="entry name" value="WH_DNA-bd_sf"/>
</dbReference>
<dbReference type="SMART" id="SM00347">
    <property type="entry name" value="HTH_MARR"/>
    <property type="match status" value="1"/>
</dbReference>
<dbReference type="OrthoDB" id="8448256at2"/>